<name>A0A2T4UTT1_9MICO</name>
<comment type="caution">
    <text evidence="2">The sequence shown here is derived from an EMBL/GenBank/DDBJ whole genome shotgun (WGS) entry which is preliminary data.</text>
</comment>
<dbReference type="EMBL" id="PZPL01000001">
    <property type="protein sequence ID" value="PTL72950.1"/>
    <property type="molecule type" value="Genomic_DNA"/>
</dbReference>
<evidence type="ECO:0000313" key="3">
    <source>
        <dbReference type="Proteomes" id="UP000241085"/>
    </source>
</evidence>
<evidence type="ECO:0000313" key="2">
    <source>
        <dbReference type="EMBL" id="PTL72950.1"/>
    </source>
</evidence>
<dbReference type="InterPro" id="IPR016181">
    <property type="entry name" value="Acyl_CoA_acyltransferase"/>
</dbReference>
<proteinExistence type="predicted"/>
<protein>
    <recommendedName>
        <fullName evidence="1">N-acetyltransferase domain-containing protein</fullName>
    </recommendedName>
</protein>
<dbReference type="Proteomes" id="UP000241085">
    <property type="component" value="Unassembled WGS sequence"/>
</dbReference>
<dbReference type="SUPFAM" id="SSF55729">
    <property type="entry name" value="Acyl-CoA N-acyltransferases (Nat)"/>
    <property type="match status" value="1"/>
</dbReference>
<organism evidence="2 3">
    <name type="scientific">Rathayibacter caricis DSM 15933</name>
    <dbReference type="NCBI Taxonomy" id="1328867"/>
    <lineage>
        <taxon>Bacteria</taxon>
        <taxon>Bacillati</taxon>
        <taxon>Actinomycetota</taxon>
        <taxon>Actinomycetes</taxon>
        <taxon>Micrococcales</taxon>
        <taxon>Microbacteriaceae</taxon>
        <taxon>Rathayibacter</taxon>
    </lineage>
</organism>
<keyword evidence="3" id="KW-1185">Reference proteome</keyword>
<dbReference type="AlphaFoldDB" id="A0A2T4UTT1"/>
<dbReference type="InterPro" id="IPR000182">
    <property type="entry name" value="GNAT_dom"/>
</dbReference>
<dbReference type="Pfam" id="PF00583">
    <property type="entry name" value="Acetyltransf_1"/>
    <property type="match status" value="1"/>
</dbReference>
<dbReference type="GO" id="GO:0016747">
    <property type="term" value="F:acyltransferase activity, transferring groups other than amino-acyl groups"/>
    <property type="evidence" value="ECO:0007669"/>
    <property type="project" value="InterPro"/>
</dbReference>
<accession>A0A2T4UTT1</accession>
<feature type="domain" description="N-acetyltransferase" evidence="1">
    <location>
        <begin position="61"/>
        <end position="148"/>
    </location>
</feature>
<dbReference type="CDD" id="cd04301">
    <property type="entry name" value="NAT_SF"/>
    <property type="match status" value="1"/>
</dbReference>
<gene>
    <name evidence="2" type="ORF">C1I63_08880</name>
</gene>
<sequence length="171" mass="18422">MAPTPLERGVAVPAEWIHLPALQRFICARPERAEFRGGRRSYHPTPWALDVQSHLRSLRLPLPPSESLLVDLDEQGEVIAACHSGYDSDGDVLLVFAIGVRPDHQGAGLAMNLLSQVIGSVGPGRPDLVARIDVRNARSQRLFAGAGFEDTGARSGDDLALWARSSSDPLG</sequence>
<evidence type="ECO:0000259" key="1">
    <source>
        <dbReference type="Pfam" id="PF00583"/>
    </source>
</evidence>
<dbReference type="Gene3D" id="3.40.630.30">
    <property type="match status" value="1"/>
</dbReference>
<reference evidence="2 3" key="1">
    <citation type="submission" date="2018-03" db="EMBL/GenBank/DDBJ databases">
        <title>Bacteriophage NCPPB3778 and a type I-E CRISPR drive the evolution of the US Biological Select Agent, Rathayibacter toxicus.</title>
        <authorList>
            <person name="Davis E.W.II."/>
            <person name="Tabima J.F."/>
            <person name="Weisberg A.J."/>
            <person name="Dantas Lopes L."/>
            <person name="Wiseman M.S."/>
            <person name="Wiseman M.S."/>
            <person name="Pupko T."/>
            <person name="Belcher M.S."/>
            <person name="Sechler A.J."/>
            <person name="Tancos M.A."/>
            <person name="Schroeder B.K."/>
            <person name="Murray T.D."/>
            <person name="Luster D.G."/>
            <person name="Schneider W.L."/>
            <person name="Rogers E."/>
            <person name="Andreote F.D."/>
            <person name="Grunwald N.J."/>
            <person name="Putnam M.L."/>
            <person name="Chang J.H."/>
        </authorList>
    </citation>
    <scope>NUCLEOTIDE SEQUENCE [LARGE SCALE GENOMIC DNA]</scope>
    <source>
        <strain evidence="2 3">DSM 15933</strain>
    </source>
</reference>